<dbReference type="KEGG" id="pty:JWV26_24075"/>
<dbReference type="AlphaFoldDB" id="A0ABD7DYP6"/>
<dbReference type="Pfam" id="PF07859">
    <property type="entry name" value="Abhydrolase_3"/>
    <property type="match status" value="1"/>
</dbReference>
<evidence type="ECO:0000313" key="3">
    <source>
        <dbReference type="Proteomes" id="UP000663658"/>
    </source>
</evidence>
<dbReference type="InterPro" id="IPR029058">
    <property type="entry name" value="AB_hydrolase_fold"/>
</dbReference>
<gene>
    <name evidence="2" type="ORF">JWV26_24075</name>
</gene>
<evidence type="ECO:0000313" key="2">
    <source>
        <dbReference type="EMBL" id="QSL92757.1"/>
    </source>
</evidence>
<evidence type="ECO:0000259" key="1">
    <source>
        <dbReference type="Pfam" id="PF07859"/>
    </source>
</evidence>
<accession>A0ABD7DYP6</accession>
<dbReference type="PANTHER" id="PTHR23025:SF3">
    <property type="entry name" value="HORMONE-SENSITIVE LIPASE"/>
    <property type="match status" value="1"/>
</dbReference>
<organism evidence="2 3">
    <name type="scientific">Ectopseudomonas toyotomiensis</name>
    <dbReference type="NCBI Taxonomy" id="554344"/>
    <lineage>
        <taxon>Bacteria</taxon>
        <taxon>Pseudomonadati</taxon>
        <taxon>Pseudomonadota</taxon>
        <taxon>Gammaproteobacteria</taxon>
        <taxon>Pseudomonadales</taxon>
        <taxon>Pseudomonadaceae</taxon>
        <taxon>Ectopseudomonas</taxon>
    </lineage>
</organism>
<dbReference type="InterPro" id="IPR013094">
    <property type="entry name" value="AB_hydrolase_3"/>
</dbReference>
<dbReference type="SUPFAM" id="SSF53474">
    <property type="entry name" value="alpha/beta-Hydrolases"/>
    <property type="match status" value="1"/>
</dbReference>
<name>A0ABD7DYP6_9GAMM</name>
<dbReference type="EMBL" id="CP070505">
    <property type="protein sequence ID" value="QSL92757.1"/>
    <property type="molecule type" value="Genomic_DNA"/>
</dbReference>
<dbReference type="GO" id="GO:0016787">
    <property type="term" value="F:hydrolase activity"/>
    <property type="evidence" value="ECO:0007669"/>
    <property type="project" value="UniProtKB-KW"/>
</dbReference>
<sequence>MSADNDVHNTQAGGNVHSAHPDVMRVAACLKAAGLEPPAQTDVGSVRDYLERVSLFVAATSEPLTCELLVDFPVNGRLVPCKLYWPDSVDPAGLLFYCHGGGFRHGSLAGWDAPLRQLVRSSGVAVLSIEYALAPEYPFPTAFEEVLSIAQQVIEAQAIAGRTVSQFALGGDSAGANLALGAALSLRDQGVALRQLLLFYGVYSTDTSAPSWRRFGGFGGYGLSADSMRMYWHSYLSRGESDWRVQPLHAELQGLPRTRLVVGELDPLVDENIQLQRKLEAAGVDSSLVVLPGIIHGVLRFSELAGVVREIIENEAAVLSAALGQHL</sequence>
<dbReference type="RefSeq" id="WP_206417999.1">
    <property type="nucleotide sequence ID" value="NZ_CP070505.1"/>
</dbReference>
<protein>
    <submittedName>
        <fullName evidence="2">Alpha/beta hydrolase fold domain-containing protein</fullName>
    </submittedName>
</protein>
<proteinExistence type="predicted"/>
<dbReference type="Proteomes" id="UP000663658">
    <property type="component" value="Chromosome"/>
</dbReference>
<feature type="domain" description="Alpha/beta hydrolase fold-3" evidence="1">
    <location>
        <begin position="95"/>
        <end position="299"/>
    </location>
</feature>
<keyword evidence="2" id="KW-0378">Hydrolase</keyword>
<dbReference type="Gene3D" id="3.40.50.1820">
    <property type="entry name" value="alpha/beta hydrolase"/>
    <property type="match status" value="1"/>
</dbReference>
<dbReference type="PANTHER" id="PTHR23025">
    <property type="entry name" value="TRIACYLGLYCEROL LIPASE"/>
    <property type="match status" value="1"/>
</dbReference>
<reference evidence="2 3" key="1">
    <citation type="submission" date="2021-02" db="EMBL/GenBank/DDBJ databases">
        <title>Whole genome sequencing of Pseudomonas alcaliphila strain SM2.</title>
        <authorList>
            <person name="Alshamsi M.S."/>
            <person name="Sudalaimuthuasari N."/>
            <person name="Kundu B."/>
            <person name="AlMaskari R.S."/>
            <person name="Elmahi Y."/>
            <person name="Mundra S."/>
            <person name="Chandran S."/>
            <person name="Malik S."/>
            <person name="Hazzouri K.M."/>
            <person name="Amiri K.M.A."/>
        </authorList>
    </citation>
    <scope>NUCLEOTIDE SEQUENCE [LARGE SCALE GENOMIC DNA]</scope>
    <source>
        <strain evidence="2 3">SM2</strain>
    </source>
</reference>